<dbReference type="SUPFAM" id="SSF81383">
    <property type="entry name" value="F-box domain"/>
    <property type="match status" value="1"/>
</dbReference>
<dbReference type="CDD" id="cd09917">
    <property type="entry name" value="F-box_SF"/>
    <property type="match status" value="1"/>
</dbReference>
<keyword evidence="1" id="KW-0472">Membrane</keyword>
<evidence type="ECO:0000313" key="3">
    <source>
        <dbReference type="EMBL" id="KAH6885742.1"/>
    </source>
</evidence>
<name>A0A9P8W2Q4_9HYPO</name>
<dbReference type="EMBL" id="JAGPYM010000017">
    <property type="protein sequence ID" value="KAH6885742.1"/>
    <property type="molecule type" value="Genomic_DNA"/>
</dbReference>
<evidence type="ECO:0000259" key="2">
    <source>
        <dbReference type="PROSITE" id="PS50181"/>
    </source>
</evidence>
<proteinExistence type="predicted"/>
<feature type="domain" description="F-box" evidence="2">
    <location>
        <begin position="84"/>
        <end position="133"/>
    </location>
</feature>
<dbReference type="OrthoDB" id="4759647at2759"/>
<evidence type="ECO:0000256" key="1">
    <source>
        <dbReference type="SAM" id="Phobius"/>
    </source>
</evidence>
<dbReference type="Proteomes" id="UP000777438">
    <property type="component" value="Unassembled WGS sequence"/>
</dbReference>
<accession>A0A9P8W2Q4</accession>
<sequence>MAAVSLRRIMQQRISGEIPGSRPADIETGDISSVATNQAEDGDTPPSNYGRLARSTDECNMQGLTNLIALSGRYDRPAASLNALGRLLELPMELQVMVLRYLNFGDLERLRRTCHFFRNKITKPMIRSLFPSLKYELLSTCYQCLGYDPLHGRMVRAEDTDERYPFANKCVDCIIDGPGFMVGRKVTMGDLRTLWVCRWCGYPVANDAAWNQPEFHYRCYRTFHQILFQFFVAGCVQWVFVIVGSALCWAYFRRETQVLAPTIVNFFMSIWAFLLTVVRDECMRTYHFTLFLEVAILSLWVPPLRTVIQHGAASSGGFSKSDIATLSFIAFNMFFRLLNALGNMILLCELKLWRRRRPNLPLWHRILYKVVAVLALWTYPQSVEQIYPGSWWFRRRGRRDRPLPTP</sequence>
<reference evidence="3 4" key="1">
    <citation type="journal article" date="2021" name="Nat. Commun.">
        <title>Genetic determinants of endophytism in the Arabidopsis root mycobiome.</title>
        <authorList>
            <person name="Mesny F."/>
            <person name="Miyauchi S."/>
            <person name="Thiergart T."/>
            <person name="Pickel B."/>
            <person name="Atanasova L."/>
            <person name="Karlsson M."/>
            <person name="Huettel B."/>
            <person name="Barry K.W."/>
            <person name="Haridas S."/>
            <person name="Chen C."/>
            <person name="Bauer D."/>
            <person name="Andreopoulos W."/>
            <person name="Pangilinan J."/>
            <person name="LaButti K."/>
            <person name="Riley R."/>
            <person name="Lipzen A."/>
            <person name="Clum A."/>
            <person name="Drula E."/>
            <person name="Henrissat B."/>
            <person name="Kohler A."/>
            <person name="Grigoriev I.V."/>
            <person name="Martin F.M."/>
            <person name="Hacquard S."/>
        </authorList>
    </citation>
    <scope>NUCLEOTIDE SEQUENCE [LARGE SCALE GENOMIC DNA]</scope>
    <source>
        <strain evidence="3 4">MPI-CAGE-CH-0241</strain>
    </source>
</reference>
<feature type="transmembrane region" description="Helical" evidence="1">
    <location>
        <begin position="323"/>
        <end position="350"/>
    </location>
</feature>
<gene>
    <name evidence="3" type="ORF">B0T10DRAFT_83478</name>
</gene>
<feature type="transmembrane region" description="Helical" evidence="1">
    <location>
        <begin position="258"/>
        <end position="278"/>
    </location>
</feature>
<comment type="caution">
    <text evidence="3">The sequence shown here is derived from an EMBL/GenBank/DDBJ whole genome shotgun (WGS) entry which is preliminary data.</text>
</comment>
<feature type="transmembrane region" description="Helical" evidence="1">
    <location>
        <begin position="362"/>
        <end position="379"/>
    </location>
</feature>
<evidence type="ECO:0000313" key="4">
    <source>
        <dbReference type="Proteomes" id="UP000777438"/>
    </source>
</evidence>
<feature type="transmembrane region" description="Helical" evidence="1">
    <location>
        <begin position="226"/>
        <end position="252"/>
    </location>
</feature>
<dbReference type="InterPro" id="IPR036047">
    <property type="entry name" value="F-box-like_dom_sf"/>
</dbReference>
<protein>
    <recommendedName>
        <fullName evidence="2">F-box domain-containing protein</fullName>
    </recommendedName>
</protein>
<keyword evidence="1" id="KW-1133">Transmembrane helix</keyword>
<keyword evidence="1" id="KW-0812">Transmembrane</keyword>
<dbReference type="Pfam" id="PF00646">
    <property type="entry name" value="F-box"/>
    <property type="match status" value="1"/>
</dbReference>
<organism evidence="3 4">
    <name type="scientific">Thelonectria olida</name>
    <dbReference type="NCBI Taxonomy" id="1576542"/>
    <lineage>
        <taxon>Eukaryota</taxon>
        <taxon>Fungi</taxon>
        <taxon>Dikarya</taxon>
        <taxon>Ascomycota</taxon>
        <taxon>Pezizomycotina</taxon>
        <taxon>Sordariomycetes</taxon>
        <taxon>Hypocreomycetidae</taxon>
        <taxon>Hypocreales</taxon>
        <taxon>Nectriaceae</taxon>
        <taxon>Thelonectria</taxon>
    </lineage>
</organism>
<dbReference type="InterPro" id="IPR001810">
    <property type="entry name" value="F-box_dom"/>
</dbReference>
<dbReference type="AlphaFoldDB" id="A0A9P8W2Q4"/>
<feature type="transmembrane region" description="Helical" evidence="1">
    <location>
        <begin position="285"/>
        <end position="303"/>
    </location>
</feature>
<keyword evidence="4" id="KW-1185">Reference proteome</keyword>
<dbReference type="PROSITE" id="PS50181">
    <property type="entry name" value="FBOX"/>
    <property type="match status" value="1"/>
</dbReference>